<evidence type="ECO:0000313" key="3">
    <source>
        <dbReference type="Proteomes" id="UP000466024"/>
    </source>
</evidence>
<proteinExistence type="predicted"/>
<evidence type="ECO:0000313" key="2">
    <source>
        <dbReference type="EMBL" id="KAA0015754.1"/>
    </source>
</evidence>
<comment type="caution">
    <text evidence="2">The sequence shown here is derived from an EMBL/GenBank/DDBJ whole genome shotgun (WGS) entry which is preliminary data.</text>
</comment>
<dbReference type="InterPro" id="IPR007332">
    <property type="entry name" value="DUF411"/>
</dbReference>
<feature type="signal peptide" evidence="1">
    <location>
        <begin position="1"/>
        <end position="23"/>
    </location>
</feature>
<sequence length="151" mass="15949">MPSRNIALLLSATFMLGAQVAHASLPDQATLYKSPSCGCCAAYGDYLKERGVDVKVVETTNLGEIKERLDLPHGLGSCHTLEMGGYVVEGHVPGAALDRLFAERPSVRGIALPGMPAGTPGMPGDQARALNVHQFDDNETQVFMTLPISAG</sequence>
<dbReference type="Pfam" id="PF04214">
    <property type="entry name" value="DUF411"/>
    <property type="match status" value="1"/>
</dbReference>
<feature type="chain" id="PRO_5024877818" description="Metal-binding protein" evidence="1">
    <location>
        <begin position="24"/>
        <end position="151"/>
    </location>
</feature>
<evidence type="ECO:0000256" key="1">
    <source>
        <dbReference type="SAM" id="SignalP"/>
    </source>
</evidence>
<organism evidence="2 3">
    <name type="scientific">Salinicola corii</name>
    <dbReference type="NCBI Taxonomy" id="2606937"/>
    <lineage>
        <taxon>Bacteria</taxon>
        <taxon>Pseudomonadati</taxon>
        <taxon>Pseudomonadota</taxon>
        <taxon>Gammaproteobacteria</taxon>
        <taxon>Oceanospirillales</taxon>
        <taxon>Halomonadaceae</taxon>
        <taxon>Salinicola</taxon>
    </lineage>
</organism>
<dbReference type="Proteomes" id="UP000466024">
    <property type="component" value="Unassembled WGS sequence"/>
</dbReference>
<keyword evidence="3" id="KW-1185">Reference proteome</keyword>
<reference evidence="2 3" key="1">
    <citation type="submission" date="2019-08" db="EMBL/GenBank/DDBJ databases">
        <title>Bioinformatics analysis of the strain L3 and L5.</title>
        <authorList>
            <person name="Li X."/>
        </authorList>
    </citation>
    <scope>NUCLEOTIDE SEQUENCE [LARGE SCALE GENOMIC DNA]</scope>
    <source>
        <strain evidence="2 3">L3</strain>
    </source>
</reference>
<dbReference type="RefSeq" id="WP_081919659.1">
    <property type="nucleotide sequence ID" value="NZ_VTPX01000017.1"/>
</dbReference>
<accession>A0A640W9I4</accession>
<evidence type="ECO:0008006" key="4">
    <source>
        <dbReference type="Google" id="ProtNLM"/>
    </source>
</evidence>
<gene>
    <name evidence="2" type="ORF">F0A16_19480</name>
</gene>
<name>A0A640W9I4_9GAMM</name>
<dbReference type="AlphaFoldDB" id="A0A640W9I4"/>
<protein>
    <recommendedName>
        <fullName evidence="4">Metal-binding protein</fullName>
    </recommendedName>
</protein>
<dbReference type="EMBL" id="VTPX01000017">
    <property type="protein sequence ID" value="KAA0015754.1"/>
    <property type="molecule type" value="Genomic_DNA"/>
</dbReference>
<keyword evidence="1" id="KW-0732">Signal</keyword>